<evidence type="ECO:0000256" key="2">
    <source>
        <dbReference type="ARBA" id="ARBA00023295"/>
    </source>
</evidence>
<evidence type="ECO:0000256" key="3">
    <source>
        <dbReference type="SAM" id="MobiDB-lite"/>
    </source>
</evidence>
<dbReference type="Gene3D" id="3.20.20.80">
    <property type="entry name" value="Glycosidases"/>
    <property type="match status" value="1"/>
</dbReference>
<keyword evidence="1" id="KW-0378">Hydrolase</keyword>
<evidence type="ECO:0000256" key="1">
    <source>
        <dbReference type="ARBA" id="ARBA00022801"/>
    </source>
</evidence>
<dbReference type="InterPro" id="IPR017853">
    <property type="entry name" value="GH"/>
</dbReference>
<comment type="caution">
    <text evidence="6">The sequence shown here is derived from an EMBL/GenBank/DDBJ whole genome shotgun (WGS) entry which is preliminary data.</text>
</comment>
<feature type="region of interest" description="Disordered" evidence="3">
    <location>
        <begin position="373"/>
        <end position="392"/>
    </location>
</feature>
<dbReference type="EMBL" id="QUSZ01007448">
    <property type="protein sequence ID" value="RHY02547.1"/>
    <property type="molecule type" value="Genomic_DNA"/>
</dbReference>
<dbReference type="SUPFAM" id="SSF51445">
    <property type="entry name" value="(Trans)glycosidases"/>
    <property type="match status" value="1"/>
</dbReference>
<feature type="signal peptide" evidence="4">
    <location>
        <begin position="1"/>
        <end position="20"/>
    </location>
</feature>
<accession>A0A397AA80</accession>
<evidence type="ECO:0000313" key="6">
    <source>
        <dbReference type="EMBL" id="RHY02547.1"/>
    </source>
</evidence>
<dbReference type="PANTHER" id="PTHR45708:SF49">
    <property type="entry name" value="ENDOCHITINASE"/>
    <property type="match status" value="1"/>
</dbReference>
<evidence type="ECO:0000313" key="7">
    <source>
        <dbReference type="Proteomes" id="UP000265427"/>
    </source>
</evidence>
<dbReference type="PANTHER" id="PTHR45708">
    <property type="entry name" value="ENDOCHITINASE"/>
    <property type="match status" value="1"/>
</dbReference>
<dbReference type="InterPro" id="IPR001223">
    <property type="entry name" value="Glyco_hydro18_cat"/>
</dbReference>
<feature type="domain" description="GH18" evidence="5">
    <location>
        <begin position="42"/>
        <end position="374"/>
    </location>
</feature>
<feature type="chain" id="PRO_5017195014" description="GH18 domain-containing protein" evidence="4">
    <location>
        <begin position="21"/>
        <end position="457"/>
    </location>
</feature>
<dbReference type="AlphaFoldDB" id="A0A397AA80"/>
<evidence type="ECO:0000256" key="4">
    <source>
        <dbReference type="SAM" id="SignalP"/>
    </source>
</evidence>
<dbReference type="Proteomes" id="UP000265427">
    <property type="component" value="Unassembled WGS sequence"/>
</dbReference>
<dbReference type="InterPro" id="IPR050542">
    <property type="entry name" value="Glycosyl_Hydrlase18_Chitinase"/>
</dbReference>
<dbReference type="Pfam" id="PF00704">
    <property type="entry name" value="Glyco_hydro_18"/>
    <property type="match status" value="1"/>
</dbReference>
<feature type="region of interest" description="Disordered" evidence="3">
    <location>
        <begin position="423"/>
        <end position="457"/>
    </location>
</feature>
<dbReference type="GO" id="GO:0005975">
    <property type="term" value="P:carbohydrate metabolic process"/>
    <property type="evidence" value="ECO:0007669"/>
    <property type="project" value="InterPro"/>
</dbReference>
<evidence type="ECO:0000259" key="5">
    <source>
        <dbReference type="PROSITE" id="PS51910"/>
    </source>
</evidence>
<gene>
    <name evidence="6" type="ORF">DYB36_010722</name>
</gene>
<dbReference type="GO" id="GO:0016798">
    <property type="term" value="F:hydrolase activity, acting on glycosyl bonds"/>
    <property type="evidence" value="ECO:0007669"/>
    <property type="project" value="UniProtKB-KW"/>
</dbReference>
<dbReference type="VEuPathDB" id="FungiDB:H257_19026"/>
<organism evidence="6 7">
    <name type="scientific">Aphanomyces astaci</name>
    <name type="common">Crayfish plague agent</name>
    <dbReference type="NCBI Taxonomy" id="112090"/>
    <lineage>
        <taxon>Eukaryota</taxon>
        <taxon>Sar</taxon>
        <taxon>Stramenopiles</taxon>
        <taxon>Oomycota</taxon>
        <taxon>Saprolegniomycetes</taxon>
        <taxon>Saprolegniales</taxon>
        <taxon>Verrucalvaceae</taxon>
        <taxon>Aphanomyces</taxon>
    </lineage>
</organism>
<keyword evidence="4" id="KW-0732">Signal</keyword>
<protein>
    <recommendedName>
        <fullName evidence="5">GH18 domain-containing protein</fullName>
    </recommendedName>
</protein>
<keyword evidence="2" id="KW-0326">Glycosidase</keyword>
<sequence>MLLVPSTLKLLASLLAVAGATRPSLGPEKAAVELSATPATQPTLVGYWHNFHSSVTGATFPLGQVITTEWDVVNVAYATHYAHGMVGFVLDPAAGSIDGFINDIATLKAAGKTVVLSVGGPNGTMALASKAEVGTFVSSIADLVATYGFDGIDLSIEKGLAGSGAVSNLVAAVKKLKRKLGASFYVSLAPYYPLVQSGGGQASVRNGRGGGSAKAKMTAVASSSAQCLTLLDGLRDELDLVHVRYFGSNSGLVLPDDQVVTEGTVDILVGGSLMLLEGCRYTNPSAKSKAATQFQPLPPHQVGFGVSLGGGFNHPDSTTVQRALTCLVQGSGCGTITPKTTYADFGGIMGWSVNLDKFGGYSFSKAVRTTLDDLTTPSNDADENDEVTEDPKFDDSAADWIEANSAAQSGAIRAALPFLKPIPSKYTEGHGPGNADGISDSGKDKLVSQWGDKGRLE</sequence>
<feature type="compositionally biased region" description="Basic and acidic residues" evidence="3">
    <location>
        <begin position="441"/>
        <end position="457"/>
    </location>
</feature>
<reference evidence="6 7" key="1">
    <citation type="submission" date="2018-08" db="EMBL/GenBank/DDBJ databases">
        <title>Aphanomyces genome sequencing and annotation.</title>
        <authorList>
            <person name="Minardi D."/>
            <person name="Oidtmann B."/>
            <person name="Van Der Giezen M."/>
            <person name="Studholme D.J."/>
        </authorList>
    </citation>
    <scope>NUCLEOTIDE SEQUENCE [LARGE SCALE GENOMIC DNA]</scope>
    <source>
        <strain evidence="6 7">Kv</strain>
    </source>
</reference>
<proteinExistence type="predicted"/>
<dbReference type="PROSITE" id="PS51910">
    <property type="entry name" value="GH18_2"/>
    <property type="match status" value="1"/>
</dbReference>
<name>A0A397AA80_APHAT</name>